<evidence type="ECO:0000259" key="5">
    <source>
        <dbReference type="PROSITE" id="PS51387"/>
    </source>
</evidence>
<dbReference type="InterPro" id="IPR007173">
    <property type="entry name" value="ALO_C"/>
</dbReference>
<dbReference type="PROSITE" id="PS51387">
    <property type="entry name" value="FAD_PCMH"/>
    <property type="match status" value="1"/>
</dbReference>
<keyword evidence="7" id="KW-1185">Reference proteome</keyword>
<dbReference type="InterPro" id="IPR016171">
    <property type="entry name" value="Vanillyl_alc_oxidase_C-sub2"/>
</dbReference>
<dbReference type="InterPro" id="IPR016166">
    <property type="entry name" value="FAD-bd_PCMH"/>
</dbReference>
<dbReference type="InterPro" id="IPR006094">
    <property type="entry name" value="Oxid_FAD_bind_N"/>
</dbReference>
<dbReference type="UniPathway" id="UPA00771">
    <property type="reaction ID" value="UER00766"/>
</dbReference>
<dbReference type="Pfam" id="PF04030">
    <property type="entry name" value="ALO"/>
    <property type="match status" value="1"/>
</dbReference>
<dbReference type="PANTHER" id="PTHR43762:SF1">
    <property type="entry name" value="D-ARABINONO-1,4-LACTONE OXIDASE"/>
    <property type="match status" value="1"/>
</dbReference>
<reference evidence="7" key="2">
    <citation type="submission" date="2015-01" db="EMBL/GenBank/DDBJ databases">
        <title>Evolutionary Origins and Diversification of the Mycorrhizal Mutualists.</title>
        <authorList>
            <consortium name="DOE Joint Genome Institute"/>
            <consortium name="Mycorrhizal Genomics Consortium"/>
            <person name="Kohler A."/>
            <person name="Kuo A."/>
            <person name="Nagy L.G."/>
            <person name="Floudas D."/>
            <person name="Copeland A."/>
            <person name="Barry K.W."/>
            <person name="Cichocki N."/>
            <person name="Veneault-Fourrey C."/>
            <person name="LaButti K."/>
            <person name="Lindquist E.A."/>
            <person name="Lipzen A."/>
            <person name="Lundell T."/>
            <person name="Morin E."/>
            <person name="Murat C."/>
            <person name="Riley R."/>
            <person name="Ohm R."/>
            <person name="Sun H."/>
            <person name="Tunlid A."/>
            <person name="Henrissat B."/>
            <person name="Grigoriev I.V."/>
            <person name="Hibbett D.S."/>
            <person name="Martin F."/>
        </authorList>
    </citation>
    <scope>NUCLEOTIDE SEQUENCE [LARGE SCALE GENOMIC DNA]</scope>
    <source>
        <strain evidence="7">MUT 4182</strain>
    </source>
</reference>
<evidence type="ECO:0000256" key="2">
    <source>
        <dbReference type="ARBA" id="ARBA00013136"/>
    </source>
</evidence>
<dbReference type="PANTHER" id="PTHR43762">
    <property type="entry name" value="L-GULONOLACTONE OXIDASE"/>
    <property type="match status" value="1"/>
</dbReference>
<evidence type="ECO:0000313" key="6">
    <source>
        <dbReference type="EMBL" id="KIO30477.1"/>
    </source>
</evidence>
<sequence length="491" mass="55826">MSSSSSIPLPPPPPPTSCSTDHLERLLATIELSSTSPQASFSNWAKTYHCKPSRTYMPTDTRQLPFIFELARREGSTVRPAGSGHSPSDLACTNGIMVRTDKLDKVLEVNTEKEYVVVEGGISLHVLHVVLAQHDLAMSNLGSISDQTIAGIVTTATHGTGIQFGVIPTMVLALDVMLPTGRVLRCSETENRDLFQASRCGLGATGFIVAVTLKVERAFRLRERRQVVDFDTALRDLDQLVVASQHPKLWWFPSTGKMRYFAADRTYDPAQPPQANWFWDMFVGFHLIQLALFLGRYFSWIVPYIGMVVLWLGGEQGVVCDDSHRIFNLDCLFAQYTTEWSIPYEDTRACLSELKQWLDEEHQDPNGLRPHFPIEIRFSEKDDIWLSPSYGRRSCWIGIVQFKPYNLPVSYRKLFARFEEIVSKYQGRPHWAKAHGFTPDDFRATYPEFDRFVKVLKDVDPQGMFINPYVRRHILGEDTAEVGGRVFKERP</sequence>
<comment type="pathway">
    <text evidence="1">Cofactor biosynthesis; D-erythroascorbate biosynthesis; dehydro-D-arabinono-1,4-lactone from D-arabinose: step 2/2.</text>
</comment>
<dbReference type="InterPro" id="IPR016169">
    <property type="entry name" value="FAD-bd_PCMH_sub2"/>
</dbReference>
<dbReference type="EC" id="1.1.3.37" evidence="2"/>
<dbReference type="GO" id="GO:0005739">
    <property type="term" value="C:mitochondrion"/>
    <property type="evidence" value="ECO:0007669"/>
    <property type="project" value="TreeGrafter"/>
</dbReference>
<dbReference type="Gene3D" id="3.30.70.2520">
    <property type="match status" value="1"/>
</dbReference>
<dbReference type="InterPro" id="IPR016167">
    <property type="entry name" value="FAD-bd_PCMH_sub1"/>
</dbReference>
<reference evidence="6 7" key="1">
    <citation type="submission" date="2014-04" db="EMBL/GenBank/DDBJ databases">
        <authorList>
            <consortium name="DOE Joint Genome Institute"/>
            <person name="Kuo A."/>
            <person name="Girlanda M."/>
            <person name="Perotto S."/>
            <person name="Kohler A."/>
            <person name="Nagy L.G."/>
            <person name="Floudas D."/>
            <person name="Copeland A."/>
            <person name="Barry K.W."/>
            <person name="Cichocki N."/>
            <person name="Veneault-Fourrey C."/>
            <person name="LaButti K."/>
            <person name="Lindquist E.A."/>
            <person name="Lipzen A."/>
            <person name="Lundell T."/>
            <person name="Morin E."/>
            <person name="Murat C."/>
            <person name="Sun H."/>
            <person name="Tunlid A."/>
            <person name="Henrissat B."/>
            <person name="Grigoriev I.V."/>
            <person name="Hibbett D.S."/>
            <person name="Martin F."/>
            <person name="Nordberg H.P."/>
            <person name="Cantor M.N."/>
            <person name="Hua S.X."/>
        </authorList>
    </citation>
    <scope>NUCLEOTIDE SEQUENCE [LARGE SCALE GENOMIC DNA]</scope>
    <source>
        <strain evidence="6 7">MUT 4182</strain>
    </source>
</reference>
<dbReference type="Pfam" id="PF01565">
    <property type="entry name" value="FAD_binding_4"/>
    <property type="match status" value="1"/>
</dbReference>
<dbReference type="EMBL" id="KN822972">
    <property type="protein sequence ID" value="KIO30477.1"/>
    <property type="molecule type" value="Genomic_DNA"/>
</dbReference>
<dbReference type="SUPFAM" id="SSF56176">
    <property type="entry name" value="FAD-binding/transporter-associated domain-like"/>
    <property type="match status" value="1"/>
</dbReference>
<protein>
    <recommendedName>
        <fullName evidence="2">D-arabinono-1,4-lactone oxidase</fullName>
        <ecNumber evidence="2">1.1.3.37</ecNumber>
    </recommendedName>
    <alternativeName>
        <fullName evidence="4">L-galactono-gamma-lactone oxidase</fullName>
    </alternativeName>
</protein>
<dbReference type="PIRSF" id="PIRSF000136">
    <property type="entry name" value="LGO_GLO"/>
    <property type="match status" value="1"/>
</dbReference>
<name>A0A0C3M9U9_9AGAM</name>
<dbReference type="InterPro" id="IPR010031">
    <property type="entry name" value="FAD_lactone_oxidase-like"/>
</dbReference>
<dbReference type="HOGENOM" id="CLU_003896_4_1_1"/>
<accession>A0A0C3M9U9</accession>
<dbReference type="GO" id="GO:0071949">
    <property type="term" value="F:FAD binding"/>
    <property type="evidence" value="ECO:0007669"/>
    <property type="project" value="InterPro"/>
</dbReference>
<dbReference type="AlphaFoldDB" id="A0A0C3M9U9"/>
<dbReference type="InterPro" id="IPR036318">
    <property type="entry name" value="FAD-bd_PCMH-like_sf"/>
</dbReference>
<gene>
    <name evidence="6" type="ORF">M407DRAFT_69184</name>
</gene>
<dbReference type="Gene3D" id="3.30.43.10">
    <property type="entry name" value="Uridine Diphospho-n-acetylenolpyruvylglucosamine Reductase, domain 2"/>
    <property type="match status" value="1"/>
</dbReference>
<organism evidence="6 7">
    <name type="scientific">Tulasnella calospora MUT 4182</name>
    <dbReference type="NCBI Taxonomy" id="1051891"/>
    <lineage>
        <taxon>Eukaryota</taxon>
        <taxon>Fungi</taxon>
        <taxon>Dikarya</taxon>
        <taxon>Basidiomycota</taxon>
        <taxon>Agaricomycotina</taxon>
        <taxon>Agaricomycetes</taxon>
        <taxon>Cantharellales</taxon>
        <taxon>Tulasnellaceae</taxon>
        <taxon>Tulasnella</taxon>
    </lineage>
</organism>
<keyword evidence="3" id="KW-0560">Oxidoreductase</keyword>
<evidence type="ECO:0000313" key="7">
    <source>
        <dbReference type="Proteomes" id="UP000054248"/>
    </source>
</evidence>
<dbReference type="OrthoDB" id="610608at2759"/>
<dbReference type="Gene3D" id="3.30.465.10">
    <property type="match status" value="1"/>
</dbReference>
<dbReference type="GO" id="GO:0016020">
    <property type="term" value="C:membrane"/>
    <property type="evidence" value="ECO:0007669"/>
    <property type="project" value="InterPro"/>
</dbReference>
<evidence type="ECO:0000256" key="4">
    <source>
        <dbReference type="ARBA" id="ARBA00033418"/>
    </source>
</evidence>
<dbReference type="Gene3D" id="1.10.45.10">
    <property type="entry name" value="Vanillyl-alcohol Oxidase, Chain A, domain 4"/>
    <property type="match status" value="1"/>
</dbReference>
<evidence type="ECO:0000256" key="3">
    <source>
        <dbReference type="ARBA" id="ARBA00023002"/>
    </source>
</evidence>
<dbReference type="GO" id="GO:0003885">
    <property type="term" value="F:D-arabinono-1,4-lactone oxidase activity"/>
    <property type="evidence" value="ECO:0007669"/>
    <property type="project" value="UniProtKB-EC"/>
</dbReference>
<dbReference type="STRING" id="1051891.A0A0C3M9U9"/>
<dbReference type="Proteomes" id="UP000054248">
    <property type="component" value="Unassembled WGS sequence"/>
</dbReference>
<proteinExistence type="predicted"/>
<feature type="domain" description="FAD-binding PCMH-type" evidence="5">
    <location>
        <begin position="48"/>
        <end position="218"/>
    </location>
</feature>
<evidence type="ECO:0000256" key="1">
    <source>
        <dbReference type="ARBA" id="ARBA00005083"/>
    </source>
</evidence>